<evidence type="ECO:0000313" key="3">
    <source>
        <dbReference type="Proteomes" id="UP000228886"/>
    </source>
</evidence>
<proteinExistence type="predicted"/>
<organism evidence="2 3">
    <name type="scientific">bacterium (Candidatus Ratteibacteria) CG01_land_8_20_14_3_00_40_19</name>
    <dbReference type="NCBI Taxonomy" id="2014290"/>
    <lineage>
        <taxon>Bacteria</taxon>
        <taxon>Candidatus Ratteibacteria</taxon>
    </lineage>
</organism>
<accession>A0A2M7E6Q3</accession>
<dbReference type="Proteomes" id="UP000228886">
    <property type="component" value="Unassembled WGS sequence"/>
</dbReference>
<keyword evidence="1" id="KW-0812">Transmembrane</keyword>
<sequence length="86" mass="9607">MKGVAISGGAVLYLAPKLFPLVLLLYFFVQRKGPRSAPLLLLAIVVFFVFLIFLYPHCYLWLVPAVLFLIGIGVLANVSALKEMRR</sequence>
<name>A0A2M7E6Q3_9BACT</name>
<keyword evidence="1" id="KW-1133">Transmembrane helix</keyword>
<protein>
    <submittedName>
        <fullName evidence="2">Uncharacterized protein</fullName>
    </submittedName>
</protein>
<reference evidence="3" key="1">
    <citation type="submission" date="2017-09" db="EMBL/GenBank/DDBJ databases">
        <title>Depth-based differentiation of microbial function through sediment-hosted aquifers and enrichment of novel symbionts in the deep terrestrial subsurface.</title>
        <authorList>
            <person name="Probst A.J."/>
            <person name="Ladd B."/>
            <person name="Jarett J.K."/>
            <person name="Geller-Mcgrath D.E."/>
            <person name="Sieber C.M.K."/>
            <person name="Emerson J.B."/>
            <person name="Anantharaman K."/>
            <person name="Thomas B.C."/>
            <person name="Malmstrom R."/>
            <person name="Stieglmeier M."/>
            <person name="Klingl A."/>
            <person name="Woyke T."/>
            <person name="Ryan C.M."/>
            <person name="Banfield J.F."/>
        </authorList>
    </citation>
    <scope>NUCLEOTIDE SEQUENCE [LARGE SCALE GENOMIC DNA]</scope>
</reference>
<dbReference type="EMBL" id="PETL01000361">
    <property type="protein sequence ID" value="PIV63417.1"/>
    <property type="molecule type" value="Genomic_DNA"/>
</dbReference>
<keyword evidence="1" id="KW-0472">Membrane</keyword>
<evidence type="ECO:0000256" key="1">
    <source>
        <dbReference type="SAM" id="Phobius"/>
    </source>
</evidence>
<feature type="transmembrane region" description="Helical" evidence="1">
    <location>
        <begin position="6"/>
        <end position="29"/>
    </location>
</feature>
<feature type="transmembrane region" description="Helical" evidence="1">
    <location>
        <begin position="36"/>
        <end position="55"/>
    </location>
</feature>
<evidence type="ECO:0000313" key="2">
    <source>
        <dbReference type="EMBL" id="PIV63417.1"/>
    </source>
</evidence>
<gene>
    <name evidence="2" type="ORF">COS11_07545</name>
</gene>
<dbReference type="AlphaFoldDB" id="A0A2M7E6Q3"/>
<feature type="transmembrane region" description="Helical" evidence="1">
    <location>
        <begin position="61"/>
        <end position="81"/>
    </location>
</feature>
<comment type="caution">
    <text evidence="2">The sequence shown here is derived from an EMBL/GenBank/DDBJ whole genome shotgun (WGS) entry which is preliminary data.</text>
</comment>